<evidence type="ECO:0000313" key="2">
    <source>
        <dbReference type="EMBL" id="AMD20087.1"/>
    </source>
</evidence>
<accession>A0A109UYM9</accession>
<reference evidence="2 3" key="1">
    <citation type="submission" date="2016-01" db="EMBL/GenBank/DDBJ databases">
        <title>Genome sequence of the yeast Holleya sinecauda.</title>
        <authorList>
            <person name="Dietrich F.S."/>
        </authorList>
    </citation>
    <scope>NUCLEOTIDE SEQUENCE [LARGE SCALE GENOMIC DNA]</scope>
    <source>
        <strain evidence="2 3">ATCC 58844</strain>
    </source>
</reference>
<dbReference type="AlphaFoldDB" id="A0A109UYM9"/>
<organism evidence="2 3">
    <name type="scientific">Eremothecium sinecaudum</name>
    <dbReference type="NCBI Taxonomy" id="45286"/>
    <lineage>
        <taxon>Eukaryota</taxon>
        <taxon>Fungi</taxon>
        <taxon>Dikarya</taxon>
        <taxon>Ascomycota</taxon>
        <taxon>Saccharomycotina</taxon>
        <taxon>Saccharomycetes</taxon>
        <taxon>Saccharomycetales</taxon>
        <taxon>Saccharomycetaceae</taxon>
        <taxon>Eremothecium</taxon>
    </lineage>
</organism>
<evidence type="ECO:0000313" key="3">
    <source>
        <dbReference type="Proteomes" id="UP000243052"/>
    </source>
</evidence>
<evidence type="ECO:0000256" key="1">
    <source>
        <dbReference type="SAM" id="MobiDB-lite"/>
    </source>
</evidence>
<keyword evidence="3" id="KW-1185">Reference proteome</keyword>
<dbReference type="GeneID" id="28723320"/>
<dbReference type="OrthoDB" id="4062164at2759"/>
<dbReference type="RefSeq" id="XP_017987083.1">
    <property type="nucleotide sequence ID" value="XM_018131029.1"/>
</dbReference>
<dbReference type="Proteomes" id="UP000243052">
    <property type="component" value="Chromosome iii"/>
</dbReference>
<feature type="compositionally biased region" description="Polar residues" evidence="1">
    <location>
        <begin position="153"/>
        <end position="166"/>
    </location>
</feature>
<proteinExistence type="predicted"/>
<sequence>MPSVKNYLPHTVGFALDNDDVTFPNYVPNNAQSLPRTSNGIRQLVIEKQNQRVFPTYNRLLDRMEDALVRWRPPASSHVGSSLAIHGSHPYQKDFGEHKAMSKEFTESIEQMKQIFLNCWTKDGTQSEVVEENDTASDYSLPLALSGGDSENKPNGSTFETLSPSRKTPVAFPIKPKTTSPRTGPDEDIQTTLNTYKFPVPSYYLPAALQRQRQQQAQDTDRVGNDGQTGWQVWCQFWKEFWIDLNNLLVCSLDDELY</sequence>
<feature type="region of interest" description="Disordered" evidence="1">
    <location>
        <begin position="145"/>
        <end position="188"/>
    </location>
</feature>
<gene>
    <name evidence="2" type="ORF">AW171_hschr31957</name>
</gene>
<protein>
    <submittedName>
        <fullName evidence="2">HCL064Wp</fullName>
    </submittedName>
</protein>
<name>A0A109UYM9_9SACH</name>
<dbReference type="EMBL" id="CP014243">
    <property type="protein sequence ID" value="AMD20087.1"/>
    <property type="molecule type" value="Genomic_DNA"/>
</dbReference>